<organism evidence="6 7">
    <name type="scientific">Stentor coeruleus</name>
    <dbReference type="NCBI Taxonomy" id="5963"/>
    <lineage>
        <taxon>Eukaryota</taxon>
        <taxon>Sar</taxon>
        <taxon>Alveolata</taxon>
        <taxon>Ciliophora</taxon>
        <taxon>Postciliodesmatophora</taxon>
        <taxon>Heterotrichea</taxon>
        <taxon>Heterotrichida</taxon>
        <taxon>Stentoridae</taxon>
        <taxon>Stentor</taxon>
    </lineage>
</organism>
<feature type="transmembrane region" description="Helical" evidence="5">
    <location>
        <begin position="239"/>
        <end position="262"/>
    </location>
</feature>
<evidence type="ECO:0000256" key="2">
    <source>
        <dbReference type="ARBA" id="ARBA00022692"/>
    </source>
</evidence>
<evidence type="ECO:0000256" key="1">
    <source>
        <dbReference type="ARBA" id="ARBA00004141"/>
    </source>
</evidence>
<name>A0A1R2BBR0_9CILI</name>
<dbReference type="GO" id="GO:0004930">
    <property type="term" value="F:G protein-coupled receptor activity"/>
    <property type="evidence" value="ECO:0007669"/>
    <property type="project" value="TreeGrafter"/>
</dbReference>
<dbReference type="PANTHER" id="PTHR23112:SF0">
    <property type="entry name" value="TRANSMEMBRANE PROTEIN 116"/>
    <property type="match status" value="1"/>
</dbReference>
<evidence type="ECO:0000256" key="4">
    <source>
        <dbReference type="ARBA" id="ARBA00023136"/>
    </source>
</evidence>
<dbReference type="PANTHER" id="PTHR23112">
    <property type="entry name" value="G PROTEIN-COUPLED RECEPTOR 157-RELATED"/>
    <property type="match status" value="1"/>
</dbReference>
<reference evidence="6 7" key="1">
    <citation type="submission" date="2016-11" db="EMBL/GenBank/DDBJ databases">
        <title>The macronuclear genome of Stentor coeruleus: a giant cell with tiny introns.</title>
        <authorList>
            <person name="Slabodnick M."/>
            <person name="Ruby J.G."/>
            <person name="Reiff S.B."/>
            <person name="Swart E.C."/>
            <person name="Gosai S."/>
            <person name="Prabakaran S."/>
            <person name="Witkowska E."/>
            <person name="Larue G.E."/>
            <person name="Fisher S."/>
            <person name="Freeman R.M."/>
            <person name="Gunawardena J."/>
            <person name="Chu W."/>
            <person name="Stover N.A."/>
            <person name="Gregory B.D."/>
            <person name="Nowacki M."/>
            <person name="Derisi J."/>
            <person name="Roy S.W."/>
            <person name="Marshall W.F."/>
            <person name="Sood P."/>
        </authorList>
    </citation>
    <scope>NUCLEOTIDE SEQUENCE [LARGE SCALE GENOMIC DNA]</scope>
    <source>
        <strain evidence="6">WM001</strain>
    </source>
</reference>
<feature type="transmembrane region" description="Helical" evidence="5">
    <location>
        <begin position="159"/>
        <end position="181"/>
    </location>
</feature>
<feature type="transmembrane region" description="Helical" evidence="5">
    <location>
        <begin position="109"/>
        <end position="131"/>
    </location>
</feature>
<dbReference type="GO" id="GO:0005886">
    <property type="term" value="C:plasma membrane"/>
    <property type="evidence" value="ECO:0007669"/>
    <property type="project" value="TreeGrafter"/>
</dbReference>
<comment type="caution">
    <text evidence="6">The sequence shown here is derived from an EMBL/GenBank/DDBJ whole genome shotgun (WGS) entry which is preliminary data.</text>
</comment>
<proteinExistence type="predicted"/>
<dbReference type="Gene3D" id="1.20.1070.10">
    <property type="entry name" value="Rhodopsin 7-helix transmembrane proteins"/>
    <property type="match status" value="1"/>
</dbReference>
<feature type="transmembrane region" description="Helical" evidence="5">
    <location>
        <begin position="202"/>
        <end position="219"/>
    </location>
</feature>
<feature type="transmembrane region" description="Helical" evidence="5">
    <location>
        <begin position="42"/>
        <end position="64"/>
    </location>
</feature>
<keyword evidence="3 5" id="KW-1133">Transmembrane helix</keyword>
<dbReference type="SUPFAM" id="SSF81321">
    <property type="entry name" value="Family A G protein-coupled receptor-like"/>
    <property type="match status" value="1"/>
</dbReference>
<dbReference type="OrthoDB" id="299724at2759"/>
<evidence type="ECO:0000256" key="3">
    <source>
        <dbReference type="ARBA" id="ARBA00022989"/>
    </source>
</evidence>
<sequence length="286" mass="32662">MANNYDGYISSCVFSSISATACSYALFLNYRRNKLLRTTESNLILILTLFYLLASIFSLIPGPIEGSITCKAQTALVVFTALGGILWTGYIALYMYIKCYKENSGFYNGILIPVSIVLLFCTLSTALPLGFDDYGHGPGSGWCWIKVSGDHQKRHLDFVFVYVLYYIPVWIVIFWNMYAYIKIIKKVNEQFRTSEGKELSRSLIWYPFIAFVFYLPQSLSRFIETGHYSQRNDIPLDFTNFKIFACCWIRLLGFANSVAYGITGHFQARQNYSTPPTVENNIKNLA</sequence>
<evidence type="ECO:0000256" key="5">
    <source>
        <dbReference type="SAM" id="Phobius"/>
    </source>
</evidence>
<evidence type="ECO:0000313" key="7">
    <source>
        <dbReference type="Proteomes" id="UP000187209"/>
    </source>
</evidence>
<dbReference type="GO" id="GO:0007189">
    <property type="term" value="P:adenylate cyclase-activating G protein-coupled receptor signaling pathway"/>
    <property type="evidence" value="ECO:0007669"/>
    <property type="project" value="TreeGrafter"/>
</dbReference>
<comment type="subcellular location">
    <subcellularLocation>
        <location evidence="1">Membrane</location>
        <topology evidence="1">Multi-pass membrane protein</topology>
    </subcellularLocation>
</comment>
<keyword evidence="4 5" id="KW-0472">Membrane</keyword>
<feature type="transmembrane region" description="Helical" evidence="5">
    <location>
        <begin position="6"/>
        <end position="30"/>
    </location>
</feature>
<dbReference type="EMBL" id="MPUH01000767">
    <property type="protein sequence ID" value="OMJ74202.1"/>
    <property type="molecule type" value="Genomic_DNA"/>
</dbReference>
<protein>
    <recommendedName>
        <fullName evidence="8">G-protein coupled receptors family 2 profile 2 domain-containing protein</fullName>
    </recommendedName>
</protein>
<accession>A0A1R2BBR0</accession>
<feature type="transmembrane region" description="Helical" evidence="5">
    <location>
        <begin position="76"/>
        <end position="97"/>
    </location>
</feature>
<gene>
    <name evidence="6" type="ORF">SteCoe_26927</name>
</gene>
<dbReference type="AlphaFoldDB" id="A0A1R2BBR0"/>
<keyword evidence="7" id="KW-1185">Reference proteome</keyword>
<dbReference type="Proteomes" id="UP000187209">
    <property type="component" value="Unassembled WGS sequence"/>
</dbReference>
<keyword evidence="2 5" id="KW-0812">Transmembrane</keyword>
<evidence type="ECO:0008006" key="8">
    <source>
        <dbReference type="Google" id="ProtNLM"/>
    </source>
</evidence>
<evidence type="ECO:0000313" key="6">
    <source>
        <dbReference type="EMBL" id="OMJ74202.1"/>
    </source>
</evidence>